<dbReference type="Gene3D" id="3.40.50.300">
    <property type="entry name" value="P-loop containing nucleotide triphosphate hydrolases"/>
    <property type="match status" value="1"/>
</dbReference>
<evidence type="ECO:0000259" key="3">
    <source>
        <dbReference type="Pfam" id="PF00685"/>
    </source>
</evidence>
<dbReference type="OrthoDB" id="205623at2759"/>
<proteinExistence type="inferred from homology"/>
<feature type="domain" description="Sulfotransferase" evidence="3">
    <location>
        <begin position="53"/>
        <end position="308"/>
    </location>
</feature>
<dbReference type="Proteomes" id="UP000887568">
    <property type="component" value="Unplaced"/>
</dbReference>
<protein>
    <recommendedName>
        <fullName evidence="3">Sulfotransferase domain-containing protein</fullName>
    </recommendedName>
</protein>
<dbReference type="GeneID" id="119736139"/>
<keyword evidence="5" id="KW-1185">Reference proteome</keyword>
<dbReference type="PANTHER" id="PTHR11783">
    <property type="entry name" value="SULFOTRANSFERASE SULT"/>
    <property type="match status" value="1"/>
</dbReference>
<evidence type="ECO:0000313" key="4">
    <source>
        <dbReference type="EnsemblMetazoa" id="XP_038066079.1"/>
    </source>
</evidence>
<comment type="similarity">
    <text evidence="1">Belongs to the sulfotransferase 1 family.</text>
</comment>
<dbReference type="RefSeq" id="XP_038066079.1">
    <property type="nucleotide sequence ID" value="XM_038210151.1"/>
</dbReference>
<dbReference type="InterPro" id="IPR027417">
    <property type="entry name" value="P-loop_NTPase"/>
</dbReference>
<dbReference type="OMA" id="ESIYCCP"/>
<dbReference type="EnsemblMetazoa" id="XM_038210151.1">
    <property type="protein sequence ID" value="XP_038066079.1"/>
    <property type="gene ID" value="LOC119736139"/>
</dbReference>
<dbReference type="FunFam" id="3.40.50.300:FF:000433">
    <property type="entry name" value="Estrogen sulfotransferase"/>
    <property type="match status" value="1"/>
</dbReference>
<evidence type="ECO:0000313" key="5">
    <source>
        <dbReference type="Proteomes" id="UP000887568"/>
    </source>
</evidence>
<sequence length="313" mass="36557">MDMYLTTEDFREMMRVMYTDQQPYTLGEYEGIPLASEVCEIMDELRSFEVRADDCWIVTYPKAGTTWVQEIMSAVMHDGNLEEVNKSHSMLRVPYFEQTFPEEVRRLKNLPTTHRIADEMPSPRVIKSHLPGQLLPPQIWTKKAKIVYVIRNPKDLMVSFFHFEQMLNLKGAGLSFEEYLGYRNSKKASYGSWWDHYLYFWKRRHQPNVLVLRFEDLKRDLRGNVEIISQFLGKALSAKTLDDITEHCSFINMKNNPMTNPDSLLAADEIPGRSFMRKGKSGNWKTHFTVAQNESMDALIKEKLHGTGLTFDH</sequence>
<evidence type="ECO:0000256" key="2">
    <source>
        <dbReference type="ARBA" id="ARBA00022679"/>
    </source>
</evidence>
<dbReference type="SUPFAM" id="SSF52540">
    <property type="entry name" value="P-loop containing nucleoside triphosphate hydrolases"/>
    <property type="match status" value="1"/>
</dbReference>
<keyword evidence="2" id="KW-0808">Transferase</keyword>
<dbReference type="InterPro" id="IPR000863">
    <property type="entry name" value="Sulfotransferase_dom"/>
</dbReference>
<accession>A0A914ARK7</accession>
<organism evidence="4 5">
    <name type="scientific">Patiria miniata</name>
    <name type="common">Bat star</name>
    <name type="synonym">Asterina miniata</name>
    <dbReference type="NCBI Taxonomy" id="46514"/>
    <lineage>
        <taxon>Eukaryota</taxon>
        <taxon>Metazoa</taxon>
        <taxon>Echinodermata</taxon>
        <taxon>Eleutherozoa</taxon>
        <taxon>Asterozoa</taxon>
        <taxon>Asteroidea</taxon>
        <taxon>Valvatacea</taxon>
        <taxon>Valvatida</taxon>
        <taxon>Asterinidae</taxon>
        <taxon>Patiria</taxon>
    </lineage>
</organism>
<dbReference type="AlphaFoldDB" id="A0A914ARK7"/>
<dbReference type="GO" id="GO:0008146">
    <property type="term" value="F:sulfotransferase activity"/>
    <property type="evidence" value="ECO:0007669"/>
    <property type="project" value="InterPro"/>
</dbReference>
<evidence type="ECO:0000256" key="1">
    <source>
        <dbReference type="ARBA" id="ARBA00005771"/>
    </source>
</evidence>
<name>A0A914ARK7_PATMI</name>
<dbReference type="Pfam" id="PF00685">
    <property type="entry name" value="Sulfotransfer_1"/>
    <property type="match status" value="1"/>
</dbReference>
<reference evidence="4" key="1">
    <citation type="submission" date="2022-11" db="UniProtKB">
        <authorList>
            <consortium name="EnsemblMetazoa"/>
        </authorList>
    </citation>
    <scope>IDENTIFICATION</scope>
</reference>